<evidence type="ECO:0000313" key="1">
    <source>
        <dbReference type="EMBL" id="GAA0565460.1"/>
    </source>
</evidence>
<keyword evidence="2" id="KW-1185">Reference proteome</keyword>
<reference evidence="2" key="1">
    <citation type="journal article" date="2019" name="Int. J. Syst. Evol. Microbiol.">
        <title>The Global Catalogue of Microorganisms (GCM) 10K type strain sequencing project: providing services to taxonomists for standard genome sequencing and annotation.</title>
        <authorList>
            <consortium name="The Broad Institute Genomics Platform"/>
            <consortium name="The Broad Institute Genome Sequencing Center for Infectious Disease"/>
            <person name="Wu L."/>
            <person name="Ma J."/>
        </authorList>
    </citation>
    <scope>NUCLEOTIDE SEQUENCE [LARGE SCALE GENOMIC DNA]</scope>
    <source>
        <strain evidence="2">JCM 15089</strain>
    </source>
</reference>
<name>A0ABP3PG21_9PROT</name>
<evidence type="ECO:0000313" key="2">
    <source>
        <dbReference type="Proteomes" id="UP001499951"/>
    </source>
</evidence>
<protein>
    <submittedName>
        <fullName evidence="1">Uncharacterized protein</fullName>
    </submittedName>
</protein>
<dbReference type="EMBL" id="BAAADD010000003">
    <property type="protein sequence ID" value="GAA0565460.1"/>
    <property type="molecule type" value="Genomic_DNA"/>
</dbReference>
<organism evidence="1 2">
    <name type="scientific">Rhizomicrobium electricum</name>
    <dbReference type="NCBI Taxonomy" id="480070"/>
    <lineage>
        <taxon>Bacteria</taxon>
        <taxon>Pseudomonadati</taxon>
        <taxon>Pseudomonadota</taxon>
        <taxon>Alphaproteobacteria</taxon>
        <taxon>Micropepsales</taxon>
        <taxon>Micropepsaceae</taxon>
        <taxon>Rhizomicrobium</taxon>
    </lineage>
</organism>
<accession>A0ABP3PG21</accession>
<dbReference type="Proteomes" id="UP001499951">
    <property type="component" value="Unassembled WGS sequence"/>
</dbReference>
<comment type="caution">
    <text evidence="1">The sequence shown here is derived from an EMBL/GenBank/DDBJ whole genome shotgun (WGS) entry which is preliminary data.</text>
</comment>
<proteinExistence type="predicted"/>
<gene>
    <name evidence="1" type="ORF">GCM10008942_12250</name>
</gene>
<sequence length="384" mass="43775">MCAMAAFRERKEVRSFHKLRRTNSGRVLNLITLTDAALQATPPHGKSPVTIKPLFYNNTLNYTILTKHNLRDNERDLFARSVHVATKIFLPFDPRRLEIGGRSFFIEEYQFKDHLRELLHLDLMTGDKEVLHDIKVLEALSRSPTLDAFIVTECLRADGLRVEPAFFAESYGLATKTTADVFDVFKPLVQKALGKSASPEEMSRFVDQVWNVTNATTDNLFLEALQIPRSEWADVIFAWKALIYYDLVSRGTHERLERVLKVLHGTKPKLRLSSADLAHIEELKRELARNLYKLHDGSTGYIQSALQRLVSAIIGKSDASEISESLRSMARNISSVGMNVVLFDQVTSYFLYLFPKPTMNHVDPETFESELSNLCEIVALRDEE</sequence>